<name>A0A2S7MX41_9BACI</name>
<dbReference type="InterPro" id="IPR005122">
    <property type="entry name" value="Uracil-DNA_glycosylase-like"/>
</dbReference>
<dbReference type="Pfam" id="PF03167">
    <property type="entry name" value="UDG"/>
    <property type="match status" value="1"/>
</dbReference>
<dbReference type="InterPro" id="IPR036895">
    <property type="entry name" value="Uracil-DNA_glycosylase-like_sf"/>
</dbReference>
<proteinExistence type="predicted"/>
<keyword evidence="3" id="KW-1185">Reference proteome</keyword>
<dbReference type="RefSeq" id="WP_104850321.1">
    <property type="nucleotide sequence ID" value="NZ_PKOZ01000011.1"/>
</dbReference>
<accession>A0A2S7MX41</accession>
<feature type="domain" description="Uracil-DNA glycosylase-like" evidence="1">
    <location>
        <begin position="53"/>
        <end position="202"/>
    </location>
</feature>
<evidence type="ECO:0000259" key="1">
    <source>
        <dbReference type="Pfam" id="PF03167"/>
    </source>
</evidence>
<dbReference type="SUPFAM" id="SSF52141">
    <property type="entry name" value="Uracil-DNA glycosylase-like"/>
    <property type="match status" value="1"/>
</dbReference>
<dbReference type="EMBL" id="PKOZ01000011">
    <property type="protein sequence ID" value="PQD94320.1"/>
    <property type="molecule type" value="Genomic_DNA"/>
</dbReference>
<dbReference type="Proteomes" id="UP000239663">
    <property type="component" value="Unassembled WGS sequence"/>
</dbReference>
<gene>
    <name evidence="2" type="ORF">CYL18_14880</name>
</gene>
<protein>
    <submittedName>
        <fullName evidence="2">DUF4918 domain-containing protein</fullName>
    </submittedName>
</protein>
<organism evidence="2 3">
    <name type="scientific">Pradoshia eiseniae</name>
    <dbReference type="NCBI Taxonomy" id="2064768"/>
    <lineage>
        <taxon>Bacteria</taxon>
        <taxon>Bacillati</taxon>
        <taxon>Bacillota</taxon>
        <taxon>Bacilli</taxon>
        <taxon>Bacillales</taxon>
        <taxon>Bacillaceae</taxon>
        <taxon>Pradoshia</taxon>
    </lineage>
</organism>
<reference evidence="2 3" key="1">
    <citation type="submission" date="2017-12" db="EMBL/GenBank/DDBJ databases">
        <title>Taxonomic description and draft genome of Pradoshia cofamensis Gen. nov., sp. nov., a thermotolerant bacillale isolated from anterior gut of earthworm Eisenia fetida.</title>
        <authorList>
            <person name="Saha T."/>
            <person name="Chakraborty R."/>
        </authorList>
    </citation>
    <scope>NUCLEOTIDE SEQUENCE [LARGE SCALE GENOMIC DNA]</scope>
    <source>
        <strain evidence="2 3">EAG3</strain>
    </source>
</reference>
<dbReference type="Gene3D" id="3.40.470.10">
    <property type="entry name" value="Uracil-DNA glycosylase-like domain"/>
    <property type="match status" value="1"/>
</dbReference>
<dbReference type="OrthoDB" id="7107805at2"/>
<evidence type="ECO:0000313" key="3">
    <source>
        <dbReference type="Proteomes" id="UP000239663"/>
    </source>
</evidence>
<comment type="caution">
    <text evidence="2">The sequence shown here is derived from an EMBL/GenBank/DDBJ whole genome shotgun (WGS) entry which is preliminary data.</text>
</comment>
<evidence type="ECO:0000313" key="2">
    <source>
        <dbReference type="EMBL" id="PQD94320.1"/>
    </source>
</evidence>
<sequence length="222" mass="25970">MDKVVHIHHSFYTDLVRNQEVNEILDREKISVLDGFNQNLDLVCTYYQKVYAEESNRVVLCGINPGRNGAGRTGIPFLDFTAVSHVLSHTGSDERERSAQFILTIINEMGRDFFYRNVYMTNISWLGFTKNGRNLNYYDLPSPLPTFFTHTFIEEMELVEPKVIVPLSERVEQTLKQMELDGRLRYPIAERLPHPYYCSIGRNAERYKEIYVNKINDLINQH</sequence>
<dbReference type="AlphaFoldDB" id="A0A2S7MX41"/>